<dbReference type="NCBIfam" id="TIGR01509">
    <property type="entry name" value="HAD-SF-IA-v3"/>
    <property type="match status" value="1"/>
</dbReference>
<sequence>MPITVNRPGPAVDGLLVDMDGLFRHWRDTGARLGEQLAGLPAGTFDTFAYGHPSYRLAQLGVLTDQQWADDVTARLIDAFGHRALDAIGPWRADRGESDPVMLDLLAQARRHLPVGVLSNTTDAFRADLAHHGIADVFDFVFPTAELHVDKPSPLAFHTAAQKMGIAPDRLFFTDDEPPYVAGALHAGLRAEVFTGPQAFAAALTRHGIPVTAAQTLAPAA</sequence>
<dbReference type="EMBL" id="BNBO01000047">
    <property type="protein sequence ID" value="GHH80476.1"/>
    <property type="molecule type" value="Genomic_DNA"/>
</dbReference>
<dbReference type="InterPro" id="IPR006439">
    <property type="entry name" value="HAD-SF_hydro_IA"/>
</dbReference>
<reference evidence="1" key="1">
    <citation type="journal article" date="2014" name="Int. J. Syst. Evol. Microbiol.">
        <title>Complete genome sequence of Corynebacterium casei LMG S-19264T (=DSM 44701T), isolated from a smear-ripened cheese.</title>
        <authorList>
            <consortium name="US DOE Joint Genome Institute (JGI-PGF)"/>
            <person name="Walter F."/>
            <person name="Albersmeier A."/>
            <person name="Kalinowski J."/>
            <person name="Ruckert C."/>
        </authorList>
    </citation>
    <scope>NUCLEOTIDE SEQUENCE</scope>
    <source>
        <strain evidence="1">JCM 4646</strain>
    </source>
</reference>
<organism evidence="1 2">
    <name type="scientific">Kitasatospora indigofera</name>
    <dbReference type="NCBI Taxonomy" id="67307"/>
    <lineage>
        <taxon>Bacteria</taxon>
        <taxon>Bacillati</taxon>
        <taxon>Actinomycetota</taxon>
        <taxon>Actinomycetes</taxon>
        <taxon>Kitasatosporales</taxon>
        <taxon>Streptomycetaceae</taxon>
        <taxon>Kitasatospora</taxon>
    </lineage>
</organism>
<dbReference type="InterPro" id="IPR023214">
    <property type="entry name" value="HAD_sf"/>
</dbReference>
<dbReference type="PANTHER" id="PTHR43611">
    <property type="entry name" value="ALPHA-D-GLUCOSE 1-PHOSPHATE PHOSPHATASE"/>
    <property type="match status" value="1"/>
</dbReference>
<dbReference type="InterPro" id="IPR036412">
    <property type="entry name" value="HAD-like_sf"/>
</dbReference>
<dbReference type="RefSeq" id="WP_190214136.1">
    <property type="nucleotide sequence ID" value="NZ_BNBO01000047.1"/>
</dbReference>
<evidence type="ECO:0000313" key="1">
    <source>
        <dbReference type="EMBL" id="GHH80476.1"/>
    </source>
</evidence>
<evidence type="ECO:0008006" key="3">
    <source>
        <dbReference type="Google" id="ProtNLM"/>
    </source>
</evidence>
<accession>A0A919GAJ8</accession>
<gene>
    <name evidence="1" type="ORF">GCM10018781_61000</name>
</gene>
<dbReference type="PANTHER" id="PTHR43611:SF3">
    <property type="entry name" value="FLAVIN MONONUCLEOTIDE HYDROLASE 1, CHLOROPLATIC"/>
    <property type="match status" value="1"/>
</dbReference>
<dbReference type="SUPFAM" id="SSF56784">
    <property type="entry name" value="HAD-like"/>
    <property type="match status" value="1"/>
</dbReference>
<comment type="caution">
    <text evidence="1">The sequence shown here is derived from an EMBL/GenBank/DDBJ whole genome shotgun (WGS) entry which is preliminary data.</text>
</comment>
<dbReference type="Proteomes" id="UP000617734">
    <property type="component" value="Unassembled WGS sequence"/>
</dbReference>
<dbReference type="PRINTS" id="PR00413">
    <property type="entry name" value="HADHALOGNASE"/>
</dbReference>
<dbReference type="Pfam" id="PF00702">
    <property type="entry name" value="Hydrolase"/>
    <property type="match status" value="1"/>
</dbReference>
<keyword evidence="2" id="KW-1185">Reference proteome</keyword>
<dbReference type="Gene3D" id="3.40.50.1000">
    <property type="entry name" value="HAD superfamily/HAD-like"/>
    <property type="match status" value="1"/>
</dbReference>
<protein>
    <recommendedName>
        <fullName evidence="3">Hydrolase</fullName>
    </recommendedName>
</protein>
<reference evidence="1" key="2">
    <citation type="submission" date="2020-09" db="EMBL/GenBank/DDBJ databases">
        <authorList>
            <person name="Sun Q."/>
            <person name="Ohkuma M."/>
        </authorList>
    </citation>
    <scope>NUCLEOTIDE SEQUENCE</scope>
    <source>
        <strain evidence="1">JCM 4646</strain>
    </source>
</reference>
<proteinExistence type="predicted"/>
<dbReference type="AlphaFoldDB" id="A0A919GAJ8"/>
<evidence type="ECO:0000313" key="2">
    <source>
        <dbReference type="Proteomes" id="UP000617734"/>
    </source>
</evidence>
<dbReference type="GeneID" id="95356420"/>
<name>A0A919GAJ8_9ACTN</name>